<dbReference type="PANTHER" id="PTHR40254:SF1">
    <property type="entry name" value="BLR0577 PROTEIN"/>
    <property type="match status" value="1"/>
</dbReference>
<reference evidence="10 11" key="2">
    <citation type="submission" date="2018-06" db="EMBL/GenBank/DDBJ databases">
        <title>Metagenomic assembly of (sub)arctic Cyanobacteria and their associated microbiome from non-axenic cultures.</title>
        <authorList>
            <person name="Baurain D."/>
        </authorList>
    </citation>
    <scope>NUCLEOTIDE SEQUENCE [LARGE SCALE GENOMIC DNA]</scope>
    <source>
        <strain evidence="10">ULC066bin1</strain>
    </source>
</reference>
<keyword evidence="5" id="KW-0223">Dioxygenase</keyword>
<dbReference type="AlphaFoldDB" id="A0A2W4Y3W1"/>
<dbReference type="GO" id="GO:0050313">
    <property type="term" value="F:sulfur dioxygenase activity"/>
    <property type="evidence" value="ECO:0007669"/>
    <property type="project" value="InterPro"/>
</dbReference>
<name>A0A2W4Y3W1_9CYAN</name>
<reference evidence="10 11" key="1">
    <citation type="submission" date="2018-04" db="EMBL/GenBank/DDBJ databases">
        <authorList>
            <person name="Go L.Y."/>
            <person name="Mitchell J.A."/>
        </authorList>
    </citation>
    <scope>NUCLEOTIDE SEQUENCE [LARGE SCALE GENOMIC DNA]</scope>
    <source>
        <strain evidence="10">ULC066bin1</strain>
    </source>
</reference>
<dbReference type="SUPFAM" id="SSF51905">
    <property type="entry name" value="FAD/NAD(P)-binding domain"/>
    <property type="match status" value="1"/>
</dbReference>
<dbReference type="InterPro" id="IPR036188">
    <property type="entry name" value="FAD/NAD-bd_sf"/>
</dbReference>
<evidence type="ECO:0000256" key="3">
    <source>
        <dbReference type="ARBA" id="ARBA00022723"/>
    </source>
</evidence>
<keyword evidence="3" id="KW-0479">Metal-binding</keyword>
<dbReference type="Pfam" id="PF00753">
    <property type="entry name" value="Lactamase_B"/>
    <property type="match status" value="1"/>
</dbReference>
<evidence type="ECO:0000256" key="2">
    <source>
        <dbReference type="ARBA" id="ARBA00006759"/>
    </source>
</evidence>
<evidence type="ECO:0000313" key="10">
    <source>
        <dbReference type="EMBL" id="PZO38008.1"/>
    </source>
</evidence>
<comment type="caution">
    <text evidence="10">The sequence shown here is derived from an EMBL/GenBank/DDBJ whole genome shotgun (WGS) entry which is preliminary data.</text>
</comment>
<dbReference type="Proteomes" id="UP000249467">
    <property type="component" value="Unassembled WGS sequence"/>
</dbReference>
<evidence type="ECO:0000256" key="7">
    <source>
        <dbReference type="ARBA" id="ARBA00023002"/>
    </source>
</evidence>
<dbReference type="Gene3D" id="3.60.15.10">
    <property type="entry name" value="Ribonuclease Z/Hydroxyacylglutathione hydrolase-like"/>
    <property type="match status" value="1"/>
</dbReference>
<dbReference type="GO" id="GO:0016787">
    <property type="term" value="F:hydrolase activity"/>
    <property type="evidence" value="ECO:0007669"/>
    <property type="project" value="UniProtKB-KW"/>
</dbReference>
<keyword evidence="7" id="KW-0560">Oxidoreductase</keyword>
<dbReference type="SMART" id="SM00849">
    <property type="entry name" value="Lactamase_B"/>
    <property type="match status" value="1"/>
</dbReference>
<dbReference type="CDD" id="cd07724">
    <property type="entry name" value="POD-like_MBL-fold"/>
    <property type="match status" value="1"/>
</dbReference>
<organism evidence="10 11">
    <name type="scientific">Pseudanabaena frigida</name>
    <dbReference type="NCBI Taxonomy" id="945775"/>
    <lineage>
        <taxon>Bacteria</taxon>
        <taxon>Bacillati</taxon>
        <taxon>Cyanobacteriota</taxon>
        <taxon>Cyanophyceae</taxon>
        <taxon>Pseudanabaenales</taxon>
        <taxon>Pseudanabaenaceae</taxon>
        <taxon>Pseudanabaena</taxon>
    </lineage>
</organism>
<protein>
    <submittedName>
        <fullName evidence="10">Hydroxyacylglutathione hydrolase</fullName>
    </submittedName>
</protein>
<dbReference type="GO" id="GO:0046872">
    <property type="term" value="F:metal ion binding"/>
    <property type="evidence" value="ECO:0007669"/>
    <property type="project" value="UniProtKB-KW"/>
</dbReference>
<dbReference type="InterPro" id="IPR038732">
    <property type="entry name" value="HpyO/CreE_NAD-binding"/>
</dbReference>
<dbReference type="GO" id="GO:0006749">
    <property type="term" value="P:glutathione metabolic process"/>
    <property type="evidence" value="ECO:0007669"/>
    <property type="project" value="InterPro"/>
</dbReference>
<dbReference type="InterPro" id="IPR001279">
    <property type="entry name" value="Metallo-B-lactamas"/>
</dbReference>
<sequence length="769" mass="85138">MAQNNIQKATNESKSATIAIIGGGFSGTLVAVNLLKTATQPLAIKLIERREQIAKGIAYSTDTNCHLLNVSAGNMTAFPNDSGHFLRWLYYNYSELADFLPNEITASTFIPRKVYGLYIQSILEEALATAPNHVKLERVNDEVIAVEKIQTASSERARVFLKHQGAIAADKVVLALGNSPNALPQDSGNIRNAWSIDALESLNPDDDVLLIGTGLTMVDMVLSLHERNHKGKIYAVSRRGLSPQRHQATKPYPAFLTVENAPKTTLGLWRRLRAELKKAEGDGYDWRAVIDSLRPITQKLWQQLSIEEQQRFLRHATPYWDVHRHRIAQQVAEALDRLLASGQLEIAAGRIQGQNLNENGVIVTIQPRNNKAQSQSSYSLQASRIVNCTGVAADYRKSSHPLVESLRSQHLISPNPIGLGIASAANGALFNGTNKPSNLLYTIGTPSKGDLWETIAVPELRGQAQALAETLLRSLPLRVRSIPTTPLLIGDILQQVNSTLLIFRQFFDPETSSYTYLIADRQTREAVLVDPVLEQVERDLQAIDDLGLTLRYSLETHIHADHVTGAGKLRQQRGAQILVPENAAVLKADLFLADGEILTIGSVTIEAISTNGHTNAHLSYLINDTHLLTGDALFIRGCGRTDFQGGDAGRLYDAVTKKLFTLPDETFVYPAHDYKGRTVSTIGEEKRLNPRFSDRSRSQFITIMNNLNLAFPKKMNEAVPANEYCGDFIPQDGVENLAINLGINQDEKEIELTILKNTEIYNDYFAMYI</sequence>
<evidence type="ECO:0000256" key="8">
    <source>
        <dbReference type="ARBA" id="ARBA00023004"/>
    </source>
</evidence>
<dbReference type="SUPFAM" id="SSF56281">
    <property type="entry name" value="Metallo-hydrolase/oxidoreductase"/>
    <property type="match status" value="1"/>
</dbReference>
<keyword evidence="8" id="KW-0408">Iron</keyword>
<dbReference type="EMBL" id="QBML01000026">
    <property type="protein sequence ID" value="PZO38008.1"/>
    <property type="molecule type" value="Genomic_DNA"/>
</dbReference>
<dbReference type="InterPro" id="IPR036866">
    <property type="entry name" value="RibonucZ/Hydroxyglut_hydro"/>
</dbReference>
<comment type="similarity">
    <text evidence="2">Belongs to the metallo-beta-lactamase superfamily. Glyoxalase II family.</text>
</comment>
<keyword evidence="10" id="KW-0378">Hydrolase</keyword>
<dbReference type="Pfam" id="PF13454">
    <property type="entry name" value="NAD_binding_9"/>
    <property type="match status" value="1"/>
</dbReference>
<keyword evidence="4" id="KW-0809">Transit peptide</keyword>
<dbReference type="InterPro" id="IPR044528">
    <property type="entry name" value="POD-like_MBL-fold"/>
</dbReference>
<accession>A0A2W4Y3W1</accession>
<evidence type="ECO:0000313" key="11">
    <source>
        <dbReference type="Proteomes" id="UP000249467"/>
    </source>
</evidence>
<evidence type="ECO:0000256" key="1">
    <source>
        <dbReference type="ARBA" id="ARBA00001954"/>
    </source>
</evidence>
<dbReference type="PANTHER" id="PTHR40254">
    <property type="entry name" value="BLR0577 PROTEIN"/>
    <property type="match status" value="1"/>
</dbReference>
<proteinExistence type="inferred from homology"/>
<dbReference type="PRINTS" id="PR00368">
    <property type="entry name" value="FADPNR"/>
</dbReference>
<dbReference type="FunFam" id="3.60.15.10:FF:000013">
    <property type="entry name" value="Persulfide dioxygenase ETHE1, mitochondrial"/>
    <property type="match status" value="1"/>
</dbReference>
<comment type="cofactor">
    <cofactor evidence="1">
        <name>Fe(2+)</name>
        <dbReference type="ChEBI" id="CHEBI:29033"/>
    </cofactor>
</comment>
<evidence type="ECO:0000259" key="9">
    <source>
        <dbReference type="SMART" id="SM00849"/>
    </source>
</evidence>
<gene>
    <name evidence="10" type="ORF">DCF19_17335</name>
</gene>
<feature type="domain" description="Metallo-beta-lactamase" evidence="9">
    <location>
        <begin position="512"/>
        <end position="672"/>
    </location>
</feature>
<evidence type="ECO:0000256" key="4">
    <source>
        <dbReference type="ARBA" id="ARBA00022946"/>
    </source>
</evidence>
<keyword evidence="6" id="KW-0007">Acetylation</keyword>
<evidence type="ECO:0000256" key="6">
    <source>
        <dbReference type="ARBA" id="ARBA00022990"/>
    </source>
</evidence>
<dbReference type="InterPro" id="IPR052189">
    <property type="entry name" value="L-asp_N-monooxygenase_NS-form"/>
</dbReference>
<evidence type="ECO:0000256" key="5">
    <source>
        <dbReference type="ARBA" id="ARBA00022964"/>
    </source>
</evidence>
<dbReference type="Gene3D" id="3.50.50.60">
    <property type="entry name" value="FAD/NAD(P)-binding domain"/>
    <property type="match status" value="1"/>
</dbReference>